<keyword evidence="4 5" id="KW-0472">Membrane</keyword>
<dbReference type="GO" id="GO:0016020">
    <property type="term" value="C:membrane"/>
    <property type="evidence" value="ECO:0007669"/>
    <property type="project" value="UniProtKB-SubCell"/>
</dbReference>
<evidence type="ECO:0000256" key="4">
    <source>
        <dbReference type="ARBA" id="ARBA00023136"/>
    </source>
</evidence>
<protein>
    <submittedName>
        <fullName evidence="6">Phage holin family protein</fullName>
    </submittedName>
</protein>
<proteinExistence type="predicted"/>
<gene>
    <name evidence="6" type="ORF">IAD16_05585</name>
</gene>
<comment type="caution">
    <text evidence="6">The sequence shown here is derived from an EMBL/GenBank/DDBJ whole genome shotgun (WGS) entry which is preliminary data.</text>
</comment>
<sequence>MDLSKISILLLFIVADYFTGVLVAIIEKKVNSTIGREGIIKKIGIIVCVTICRLIDMSQITGDTNICTVVSVCFILNECFSIIENLAKINVPIPDVLVSLLKNMKNNEKVEKKH</sequence>
<keyword evidence="2 5" id="KW-0812">Transmembrane</keyword>
<dbReference type="AlphaFoldDB" id="A0A9D1L948"/>
<dbReference type="Proteomes" id="UP000824091">
    <property type="component" value="Unassembled WGS sequence"/>
</dbReference>
<reference evidence="6" key="2">
    <citation type="journal article" date="2021" name="PeerJ">
        <title>Extensive microbial diversity within the chicken gut microbiome revealed by metagenomics and culture.</title>
        <authorList>
            <person name="Gilroy R."/>
            <person name="Ravi A."/>
            <person name="Getino M."/>
            <person name="Pursley I."/>
            <person name="Horton D.L."/>
            <person name="Alikhan N.F."/>
            <person name="Baker D."/>
            <person name="Gharbi K."/>
            <person name="Hall N."/>
            <person name="Watson M."/>
            <person name="Adriaenssens E.M."/>
            <person name="Foster-Nyarko E."/>
            <person name="Jarju S."/>
            <person name="Secka A."/>
            <person name="Antonio M."/>
            <person name="Oren A."/>
            <person name="Chaudhuri R.R."/>
            <person name="La Ragione R."/>
            <person name="Hildebrand F."/>
            <person name="Pallen M.J."/>
        </authorList>
    </citation>
    <scope>NUCLEOTIDE SEQUENCE</scope>
    <source>
        <strain evidence="6">11300</strain>
    </source>
</reference>
<dbReference type="Pfam" id="PF05105">
    <property type="entry name" value="Phage_holin_4_1"/>
    <property type="match status" value="1"/>
</dbReference>
<accession>A0A9D1L948</accession>
<evidence type="ECO:0000256" key="3">
    <source>
        <dbReference type="ARBA" id="ARBA00022989"/>
    </source>
</evidence>
<evidence type="ECO:0000313" key="6">
    <source>
        <dbReference type="EMBL" id="HIU27832.1"/>
    </source>
</evidence>
<dbReference type="NCBIfam" id="TIGR01593">
    <property type="entry name" value="holin_tox_secr"/>
    <property type="match status" value="1"/>
</dbReference>
<dbReference type="EMBL" id="DVMO01000084">
    <property type="protein sequence ID" value="HIU27832.1"/>
    <property type="molecule type" value="Genomic_DNA"/>
</dbReference>
<reference evidence="6" key="1">
    <citation type="submission" date="2020-10" db="EMBL/GenBank/DDBJ databases">
        <authorList>
            <person name="Gilroy R."/>
        </authorList>
    </citation>
    <scope>NUCLEOTIDE SEQUENCE</scope>
    <source>
        <strain evidence="6">11300</strain>
    </source>
</reference>
<dbReference type="InterPro" id="IPR006480">
    <property type="entry name" value="Phage_holin_4_1"/>
</dbReference>
<feature type="transmembrane region" description="Helical" evidence="5">
    <location>
        <begin position="6"/>
        <end position="26"/>
    </location>
</feature>
<evidence type="ECO:0000313" key="7">
    <source>
        <dbReference type="Proteomes" id="UP000824091"/>
    </source>
</evidence>
<name>A0A9D1L948_9FIRM</name>
<evidence type="ECO:0000256" key="2">
    <source>
        <dbReference type="ARBA" id="ARBA00022692"/>
    </source>
</evidence>
<keyword evidence="3 5" id="KW-1133">Transmembrane helix</keyword>
<evidence type="ECO:0000256" key="5">
    <source>
        <dbReference type="SAM" id="Phobius"/>
    </source>
</evidence>
<organism evidence="6 7">
    <name type="scientific">Candidatus Fimisoma avicola</name>
    <dbReference type="NCBI Taxonomy" id="2840826"/>
    <lineage>
        <taxon>Bacteria</taxon>
        <taxon>Bacillati</taxon>
        <taxon>Bacillota</taxon>
        <taxon>Clostridia</taxon>
        <taxon>Eubacteriales</taxon>
        <taxon>Candidatus Fimisoma</taxon>
    </lineage>
</organism>
<evidence type="ECO:0000256" key="1">
    <source>
        <dbReference type="ARBA" id="ARBA00004141"/>
    </source>
</evidence>
<comment type="subcellular location">
    <subcellularLocation>
        <location evidence="1">Membrane</location>
        <topology evidence="1">Multi-pass membrane protein</topology>
    </subcellularLocation>
</comment>